<comment type="caution">
    <text evidence="7">The sequence shown here is derived from an EMBL/GenBank/DDBJ whole genome shotgun (WGS) entry which is preliminary data.</text>
</comment>
<dbReference type="SUPFAM" id="SSF53850">
    <property type="entry name" value="Periplasmic binding protein-like II"/>
    <property type="match status" value="1"/>
</dbReference>
<evidence type="ECO:0000313" key="7">
    <source>
        <dbReference type="EMBL" id="GIF70996.1"/>
    </source>
</evidence>
<dbReference type="InterPro" id="IPR006059">
    <property type="entry name" value="SBP"/>
</dbReference>
<keyword evidence="2 6" id="KW-0732">Signal</keyword>
<keyword evidence="4" id="KW-0564">Palmitate</keyword>
<evidence type="ECO:0000256" key="3">
    <source>
        <dbReference type="ARBA" id="ARBA00023136"/>
    </source>
</evidence>
<evidence type="ECO:0000256" key="1">
    <source>
        <dbReference type="ARBA" id="ARBA00022475"/>
    </source>
</evidence>
<gene>
    <name evidence="7" type="primary">msmE</name>
    <name evidence="7" type="ORF">Asi02nite_05140</name>
</gene>
<evidence type="ECO:0000256" key="4">
    <source>
        <dbReference type="ARBA" id="ARBA00023139"/>
    </source>
</evidence>
<reference evidence="7 8" key="1">
    <citation type="submission" date="2021-01" db="EMBL/GenBank/DDBJ databases">
        <title>Whole genome shotgun sequence of Asanoa siamensis NBRC 107932.</title>
        <authorList>
            <person name="Komaki H."/>
            <person name="Tamura T."/>
        </authorList>
    </citation>
    <scope>NUCLEOTIDE SEQUENCE [LARGE SCALE GENOMIC DNA]</scope>
    <source>
        <strain evidence="7 8">NBRC 107932</strain>
    </source>
</reference>
<accession>A0ABQ4CI65</accession>
<dbReference type="InterPro" id="IPR050490">
    <property type="entry name" value="Bact_solute-bd_prot1"/>
</dbReference>
<keyword evidence="5" id="KW-0449">Lipoprotein</keyword>
<keyword evidence="8" id="KW-1185">Reference proteome</keyword>
<proteinExistence type="predicted"/>
<feature type="chain" id="PRO_5046259128" evidence="6">
    <location>
        <begin position="22"/>
        <end position="415"/>
    </location>
</feature>
<keyword evidence="1" id="KW-1003">Cell membrane</keyword>
<feature type="signal peptide" evidence="6">
    <location>
        <begin position="1"/>
        <end position="21"/>
    </location>
</feature>
<evidence type="ECO:0000256" key="2">
    <source>
        <dbReference type="ARBA" id="ARBA00022729"/>
    </source>
</evidence>
<keyword evidence="3" id="KW-0472">Membrane</keyword>
<dbReference type="Gene3D" id="3.40.190.10">
    <property type="entry name" value="Periplasmic binding protein-like II"/>
    <property type="match status" value="2"/>
</dbReference>
<dbReference type="RefSeq" id="WP_203710474.1">
    <property type="nucleotide sequence ID" value="NZ_BONE01000002.1"/>
</dbReference>
<organism evidence="7 8">
    <name type="scientific">Asanoa siamensis</name>
    <dbReference type="NCBI Taxonomy" id="926357"/>
    <lineage>
        <taxon>Bacteria</taxon>
        <taxon>Bacillati</taxon>
        <taxon>Actinomycetota</taxon>
        <taxon>Actinomycetes</taxon>
        <taxon>Micromonosporales</taxon>
        <taxon>Micromonosporaceae</taxon>
        <taxon>Asanoa</taxon>
    </lineage>
</organism>
<evidence type="ECO:0000313" key="8">
    <source>
        <dbReference type="Proteomes" id="UP000604117"/>
    </source>
</evidence>
<evidence type="ECO:0000256" key="6">
    <source>
        <dbReference type="SAM" id="SignalP"/>
    </source>
</evidence>
<name>A0ABQ4CI65_9ACTN</name>
<evidence type="ECO:0000256" key="5">
    <source>
        <dbReference type="ARBA" id="ARBA00023288"/>
    </source>
</evidence>
<dbReference type="PANTHER" id="PTHR43649">
    <property type="entry name" value="ARABINOSE-BINDING PROTEIN-RELATED"/>
    <property type="match status" value="1"/>
</dbReference>
<dbReference type="Proteomes" id="UP000604117">
    <property type="component" value="Unassembled WGS sequence"/>
</dbReference>
<dbReference type="PANTHER" id="PTHR43649:SF33">
    <property type="entry name" value="POLYGALACTURONAN_RHAMNOGALACTURONAN-BINDING PROTEIN YTCQ"/>
    <property type="match status" value="1"/>
</dbReference>
<protein>
    <submittedName>
        <fullName evidence="7">ABC transporter substrate-binding protein</fullName>
    </submittedName>
</protein>
<dbReference type="EMBL" id="BONE01000002">
    <property type="protein sequence ID" value="GIF70996.1"/>
    <property type="molecule type" value="Genomic_DNA"/>
</dbReference>
<dbReference type="Pfam" id="PF01547">
    <property type="entry name" value="SBP_bac_1"/>
    <property type="match status" value="1"/>
</dbReference>
<sequence length="415" mass="44754">MPRRITRTLACLAAATMTATAALLGGCTGGDGDGRTTLDFFQFKPEAIETFDKLIAEFEQEHPDIRVVQNHVPNADTAIRTRLVRDDIPDVMTLNANASFGELARAGVFYDFAAEPATGTVTPAILDIINALGTANAGEVNGLPFASNADGVLYNKQLFAQHGVEVPTTWDELIAAAETFKAAGVTPFYATLKESWTALPSFNALAANLPPDDFWAKRRTGDTSFAAAYGTVADRFQQLFSYAQDDKLSRGYNDGNQAFAKGEAAMYLQGSWAIPTVRTFEPTFDIGVFPLPMDSAAESRLVSGVDVAITLGRNPSKKDAALAFVTFLMRPEVVNAYAAEQSAIPPLKGTEPADDALKDLVPVFANGQVTGFADHQVPPAIPLPQICQQFLIDGDRAAFLASLDDEWDKFTRRRS</sequence>
<dbReference type="PROSITE" id="PS51257">
    <property type="entry name" value="PROKAR_LIPOPROTEIN"/>
    <property type="match status" value="1"/>
</dbReference>